<dbReference type="InterPro" id="IPR036709">
    <property type="entry name" value="Autotransporte_beta_dom_sf"/>
</dbReference>
<keyword evidence="1" id="KW-0732">Signal</keyword>
<dbReference type="SMART" id="SM00869">
    <property type="entry name" value="Autotransporter"/>
    <property type="match status" value="1"/>
</dbReference>
<evidence type="ECO:0000259" key="3">
    <source>
        <dbReference type="PROSITE" id="PS51208"/>
    </source>
</evidence>
<dbReference type="RefSeq" id="WP_158083529.1">
    <property type="nucleotide sequence ID" value="NZ_MDET01000034.1"/>
</dbReference>
<dbReference type="OrthoDB" id="9804931at2"/>
<sequence>MTGAAGGNGGDGWNLGGGYGGGGGGGGAGGYGAILDSGGTAAVAIGQTVFGGSGGNGGSGGAEAEGGGGGDGGLGVSFSGESLTNESMIGGGAGGDGGGSAGGPGGLGGDGGVGLSFVGEILTNSGTISGGSGGDGGLGDDFSDNGVAGRGGDGGMGVSFSGDALTNTGTISGGAGGDGGYGPENLAGDGGVGISMDAGTLTNTNSIAGGAGGVVDGDDSAYGMGGAGIVGADLAIINSGAISGGLAGDGATRADAITFTGGNNRLELQAGSAITGNVDASSSASATFALGGADDFTFDASAFGTSFLGFTDFEKIGTSKWSLTGAATATMHWKVDEGVLSITDAASLGNPDGSLTFNGGTLQVDASESLSQAIWLEAGGGTLETGSTSWVELGGDITGLGEMTKTGEGALFLSGNNDYSGATHVQGGALLTLTDTGLSKNSAYTLDAGTTLVVEAGIGASIGSLAGAGTVGAGALLTGPASLTTGFDDTDTTFSGTITDGTGPLSLTKTGTGAFTLSGVNTYTGSTVIDDGVLAIADGGSIVSDVTVNDGLLRVNGTAAGVTVNAGAVLGGSGTVGATTIMAGGIHAPGNSPGTQTIDGNYANHGTLEVEVTPTLFDRLVVNGTVDISGATLSLLLSPDSASDWNIDNGPFTIIANDGADAVTGTFNPVTKNLLFLDESLDYAGGDGNDVTLELTRNDVDFDSVAETRNQKATAGGIDSLGNGSPIWNAIAMQTDEDVTRAAFDQLSGEIHASVKSALIEDSHFVRDAVNNRIRSAFGDATGTDMPLLAYGPDGARPVLADDIGPVGWGYAFGSWGSFDSDGNAADMDTSTGGFLTGIDGAVASNIRLGLLAGYSHSSFDVDDRASSGSSDNYHLGLYAGGKWDALRLSGGLAYTWHDIETNRSVAFPGFSDSLKGDYNAGTFQAFGELGYKIDAGAVSFEPFANLAYVSLNTDGFTEKGGAAALHVRGGTTDATFTTLGIHLSSAFDLGGMKAKAHGTLGWRHAFGDTTPLSAGAFAGSDAFTVAGTPIAEDAAVIEAGLDLDITDNATLGIAYRGQIASNERQHGLTAKLGVRF</sequence>
<comment type="caution">
    <text evidence="4">The sequence shown here is derived from an EMBL/GenBank/DDBJ whole genome shotgun (WGS) entry which is preliminary data.</text>
</comment>
<gene>
    <name evidence="4" type="ORF">BFN67_05085</name>
</gene>
<dbReference type="EMBL" id="MDET01000034">
    <property type="protein sequence ID" value="OQM74227.1"/>
    <property type="molecule type" value="Genomic_DNA"/>
</dbReference>
<dbReference type="Pfam" id="PF03797">
    <property type="entry name" value="Autotransporter"/>
    <property type="match status" value="1"/>
</dbReference>
<dbReference type="InterPro" id="IPR011050">
    <property type="entry name" value="Pectin_lyase_fold/virulence"/>
</dbReference>
<protein>
    <recommendedName>
        <fullName evidence="3">Autotransporter domain-containing protein</fullName>
    </recommendedName>
</protein>
<accession>A0A1V8RM05</accession>
<evidence type="ECO:0000313" key="4">
    <source>
        <dbReference type="EMBL" id="OQM74227.1"/>
    </source>
</evidence>
<dbReference type="AlphaFoldDB" id="A0A1V8RM05"/>
<proteinExistence type="predicted"/>
<dbReference type="Gene3D" id="2.40.128.130">
    <property type="entry name" value="Autotransporter beta-domain"/>
    <property type="match status" value="1"/>
</dbReference>
<feature type="region of interest" description="Disordered" evidence="2">
    <location>
        <begin position="56"/>
        <end position="106"/>
    </location>
</feature>
<evidence type="ECO:0000256" key="1">
    <source>
        <dbReference type="ARBA" id="ARBA00022729"/>
    </source>
</evidence>
<evidence type="ECO:0000313" key="5">
    <source>
        <dbReference type="Proteomes" id="UP000191905"/>
    </source>
</evidence>
<dbReference type="PANTHER" id="PTHR35037">
    <property type="entry name" value="C-TERMINAL REGION OF AIDA-LIKE PROTEIN"/>
    <property type="match status" value="1"/>
</dbReference>
<evidence type="ECO:0000256" key="2">
    <source>
        <dbReference type="SAM" id="MobiDB-lite"/>
    </source>
</evidence>
<dbReference type="PANTHER" id="PTHR35037:SF3">
    <property type="entry name" value="C-TERMINAL REGION OF AIDA-LIKE PROTEIN"/>
    <property type="match status" value="1"/>
</dbReference>
<dbReference type="InterPro" id="IPR013425">
    <property type="entry name" value="Autotrns_rpt"/>
</dbReference>
<dbReference type="STRING" id="1873176.BFN67_05085"/>
<dbReference type="InterPro" id="IPR051551">
    <property type="entry name" value="Autotransporter_adhesion"/>
</dbReference>
<feature type="region of interest" description="Disordered" evidence="2">
    <location>
        <begin position="128"/>
        <end position="150"/>
    </location>
</feature>
<dbReference type="Proteomes" id="UP000191905">
    <property type="component" value="Unassembled WGS sequence"/>
</dbReference>
<dbReference type="NCBIfam" id="TIGR02601">
    <property type="entry name" value="autotrns_rpt"/>
    <property type="match status" value="2"/>
</dbReference>
<dbReference type="InterPro" id="IPR005546">
    <property type="entry name" value="Autotransporte_beta"/>
</dbReference>
<dbReference type="Pfam" id="PF12951">
    <property type="entry name" value="PATR"/>
    <property type="match status" value="2"/>
</dbReference>
<name>A0A1V8RM05_9HYPH</name>
<feature type="compositionally biased region" description="Gly residues" evidence="2">
    <location>
        <begin position="128"/>
        <end position="139"/>
    </location>
</feature>
<dbReference type="InterPro" id="IPR006315">
    <property type="entry name" value="OM_autotransptr_brl_dom"/>
</dbReference>
<dbReference type="GO" id="GO:0019867">
    <property type="term" value="C:outer membrane"/>
    <property type="evidence" value="ECO:0007669"/>
    <property type="project" value="InterPro"/>
</dbReference>
<feature type="compositionally biased region" description="Gly residues" evidence="2">
    <location>
        <begin position="56"/>
        <end position="75"/>
    </location>
</feature>
<dbReference type="PROSITE" id="PS51208">
    <property type="entry name" value="AUTOTRANSPORTER"/>
    <property type="match status" value="1"/>
</dbReference>
<feature type="compositionally biased region" description="Gly residues" evidence="2">
    <location>
        <begin position="89"/>
        <end position="106"/>
    </location>
</feature>
<feature type="domain" description="Autotransporter" evidence="3">
    <location>
        <begin position="801"/>
        <end position="1077"/>
    </location>
</feature>
<reference evidence="4 5" key="1">
    <citation type="journal article" date="2016" name="Int. J. Syst. Evol. Microbiol.">
        <title>Pseudaminobacter manganicus sp. nov., isolated from sludge of a manganese mine.</title>
        <authorList>
            <person name="Li J."/>
            <person name="Huang J."/>
            <person name="Liao S."/>
            <person name="Wang G."/>
        </authorList>
    </citation>
    <scope>NUCLEOTIDE SEQUENCE [LARGE SCALE GENOMIC DNA]</scope>
    <source>
        <strain evidence="4 5">JH-7</strain>
    </source>
</reference>
<dbReference type="SUPFAM" id="SSF51126">
    <property type="entry name" value="Pectin lyase-like"/>
    <property type="match status" value="1"/>
</dbReference>
<dbReference type="NCBIfam" id="TIGR01414">
    <property type="entry name" value="autotrans_barl"/>
    <property type="match status" value="1"/>
</dbReference>
<dbReference type="SUPFAM" id="SSF103515">
    <property type="entry name" value="Autotransporter"/>
    <property type="match status" value="1"/>
</dbReference>
<organism evidence="4 5">
    <name type="scientific">Manganibacter manganicus</name>
    <dbReference type="NCBI Taxonomy" id="1873176"/>
    <lineage>
        <taxon>Bacteria</taxon>
        <taxon>Pseudomonadati</taxon>
        <taxon>Pseudomonadota</taxon>
        <taxon>Alphaproteobacteria</taxon>
        <taxon>Hyphomicrobiales</taxon>
        <taxon>Phyllobacteriaceae</taxon>
        <taxon>Manganibacter</taxon>
    </lineage>
</organism>
<keyword evidence="5" id="KW-1185">Reference proteome</keyword>